<evidence type="ECO:0000259" key="7">
    <source>
        <dbReference type="Pfam" id="PF02687"/>
    </source>
</evidence>
<keyword evidence="5 6" id="KW-0472">Membrane</keyword>
<evidence type="ECO:0000256" key="1">
    <source>
        <dbReference type="ARBA" id="ARBA00004651"/>
    </source>
</evidence>
<accession>A0A1G9PID6</accession>
<dbReference type="Proteomes" id="UP000198901">
    <property type="component" value="Unassembled WGS sequence"/>
</dbReference>
<dbReference type="InterPro" id="IPR050250">
    <property type="entry name" value="Macrolide_Exporter_MacB"/>
</dbReference>
<feature type="transmembrane region" description="Helical" evidence="6">
    <location>
        <begin position="670"/>
        <end position="691"/>
    </location>
</feature>
<dbReference type="Pfam" id="PF12704">
    <property type="entry name" value="MacB_PCD"/>
    <property type="match status" value="1"/>
</dbReference>
<feature type="domain" description="ABC3 transporter permease C-terminal" evidence="7">
    <location>
        <begin position="285"/>
        <end position="401"/>
    </location>
</feature>
<evidence type="ECO:0000256" key="6">
    <source>
        <dbReference type="SAM" id="Phobius"/>
    </source>
</evidence>
<protein>
    <submittedName>
        <fullName evidence="9">Duplicated orphan permease</fullName>
    </submittedName>
</protein>
<dbReference type="PANTHER" id="PTHR30572">
    <property type="entry name" value="MEMBRANE COMPONENT OF TRANSPORTER-RELATED"/>
    <property type="match status" value="1"/>
</dbReference>
<dbReference type="PANTHER" id="PTHR30572:SF18">
    <property type="entry name" value="ABC-TYPE MACROLIDE FAMILY EXPORT SYSTEM PERMEASE COMPONENT 2"/>
    <property type="match status" value="1"/>
</dbReference>
<dbReference type="EMBL" id="FNGS01000004">
    <property type="protein sequence ID" value="SDL97895.1"/>
    <property type="molecule type" value="Genomic_DNA"/>
</dbReference>
<dbReference type="InterPro" id="IPR003838">
    <property type="entry name" value="ABC3_permease_C"/>
</dbReference>
<dbReference type="InterPro" id="IPR025857">
    <property type="entry name" value="MacB_PCD"/>
</dbReference>
<feature type="transmembrane region" description="Helical" evidence="6">
    <location>
        <begin position="372"/>
        <end position="396"/>
    </location>
</feature>
<reference evidence="9 10" key="1">
    <citation type="submission" date="2016-10" db="EMBL/GenBank/DDBJ databases">
        <authorList>
            <person name="de Groot N.N."/>
        </authorList>
    </citation>
    <scope>NUCLEOTIDE SEQUENCE [LARGE SCALE GENOMIC DNA]</scope>
    <source>
        <strain evidence="9 10">DSM 21668</strain>
    </source>
</reference>
<dbReference type="RefSeq" id="WP_093201646.1">
    <property type="nucleotide sequence ID" value="NZ_FNGS01000004.1"/>
</dbReference>
<feature type="domain" description="ABC3 transporter permease C-terminal" evidence="7">
    <location>
        <begin position="670"/>
        <end position="783"/>
    </location>
</feature>
<gene>
    <name evidence="9" type="ORF">SAMN04488090_2171</name>
</gene>
<feature type="transmembrane region" description="Helical" evidence="6">
    <location>
        <begin position="417"/>
        <end position="441"/>
    </location>
</feature>
<name>A0A1G9PID6_9BACT</name>
<dbReference type="STRING" id="563176.SAMN04488090_2171"/>
<feature type="domain" description="MacB-like periplasmic core" evidence="8">
    <location>
        <begin position="20"/>
        <end position="239"/>
    </location>
</feature>
<evidence type="ECO:0000313" key="9">
    <source>
        <dbReference type="EMBL" id="SDL97895.1"/>
    </source>
</evidence>
<feature type="transmembrane region" description="Helical" evidence="6">
    <location>
        <begin position="21"/>
        <end position="41"/>
    </location>
</feature>
<evidence type="ECO:0000313" key="10">
    <source>
        <dbReference type="Proteomes" id="UP000198901"/>
    </source>
</evidence>
<feature type="transmembrane region" description="Helical" evidence="6">
    <location>
        <begin position="282"/>
        <end position="302"/>
    </location>
</feature>
<evidence type="ECO:0000256" key="4">
    <source>
        <dbReference type="ARBA" id="ARBA00022989"/>
    </source>
</evidence>
<evidence type="ECO:0000259" key="8">
    <source>
        <dbReference type="Pfam" id="PF12704"/>
    </source>
</evidence>
<feature type="transmembrane region" description="Helical" evidence="6">
    <location>
        <begin position="719"/>
        <end position="738"/>
    </location>
</feature>
<dbReference type="AlphaFoldDB" id="A0A1G9PID6"/>
<keyword evidence="4 6" id="KW-1133">Transmembrane helix</keyword>
<keyword evidence="10" id="KW-1185">Reference proteome</keyword>
<dbReference type="GO" id="GO:0005886">
    <property type="term" value="C:plasma membrane"/>
    <property type="evidence" value="ECO:0007669"/>
    <property type="project" value="UniProtKB-SubCell"/>
</dbReference>
<comment type="subcellular location">
    <subcellularLocation>
        <location evidence="1">Cell membrane</location>
        <topology evidence="1">Multi-pass membrane protein</topology>
    </subcellularLocation>
</comment>
<dbReference type="Pfam" id="PF02687">
    <property type="entry name" value="FtsX"/>
    <property type="match status" value="2"/>
</dbReference>
<evidence type="ECO:0000256" key="3">
    <source>
        <dbReference type="ARBA" id="ARBA00022692"/>
    </source>
</evidence>
<keyword evidence="2" id="KW-1003">Cell membrane</keyword>
<feature type="transmembrane region" description="Helical" evidence="6">
    <location>
        <begin position="750"/>
        <end position="771"/>
    </location>
</feature>
<proteinExistence type="predicted"/>
<dbReference type="OrthoDB" id="5933722at2"/>
<keyword evidence="3 6" id="KW-0812">Transmembrane</keyword>
<feature type="transmembrane region" description="Helical" evidence="6">
    <location>
        <begin position="326"/>
        <end position="352"/>
    </location>
</feature>
<organism evidence="9 10">
    <name type="scientific">Siphonobacter aquaeclarae</name>
    <dbReference type="NCBI Taxonomy" id="563176"/>
    <lineage>
        <taxon>Bacteria</taxon>
        <taxon>Pseudomonadati</taxon>
        <taxon>Bacteroidota</taxon>
        <taxon>Cytophagia</taxon>
        <taxon>Cytophagales</taxon>
        <taxon>Cytophagaceae</taxon>
        <taxon>Siphonobacter</taxon>
    </lineage>
</organism>
<evidence type="ECO:0000256" key="2">
    <source>
        <dbReference type="ARBA" id="ARBA00022475"/>
    </source>
</evidence>
<dbReference type="GO" id="GO:0022857">
    <property type="term" value="F:transmembrane transporter activity"/>
    <property type="evidence" value="ECO:0007669"/>
    <property type="project" value="TreeGrafter"/>
</dbReference>
<sequence>MFSNYLKIAFRNLWRNGVFSVINVVGLALGITCALLIGLWVKSELSMDNYHEKGPQLYRVMQRQTFNGETNAGPHTPGMLSYELKKKFPEVVYAAGFTWYNELNFTVGNKFNKQKARWAGADWFKMFSIPLLEGTAETALKTPESIAISRKLADSYFGSPAAAFGKTVEVAGSDRPYKVTAVFEDLPSEASEPYDFLLSWDDFAIRSPWIKEWGNNGPRCFFEVRPDANIASVEKRLKKFLNKYRKEEFPNELFLQRVGESYLYNDWRGGIQNGGRIEYVRLFSIVAVFILLIACINFMNLATARSERRSREVGVRKVMGAVRESLIGQFLAESFLITFLAILFAIGLVEILMPFFNELTEKHLSFSLTDPFTYLILLAVGLLTGLLAGSYPAFYLSGFNPARVLKGRLKFSRGSKLFRQGLVVFQFTLSILLIVGTLIIYRQISFIRTKNVGYDRENLIYVPMEGELTTKYETLITELSRKPGVASVSTIGQAPGEFGSNTISVEWPGKDPSSRPLFENASIGYNGLKTLGIKLLAGREFSPKYATDSSGYLINRAALKLIGYKDPIGQPLKFWGRQGTIVGLVDDFHFHSLHEQIKPLILRLDRGWDKNLDGLLMVRTEAGQTEKAIAGIEEICKRLNPKFPFNYKFADVEYGRMYRSEQVVGTLAEVFAVLGIFISCLGLLGLAAFTAEQRTKEIGIRKVLGASVFSVMTLLSRDFVKLVGIAFVIASPIAWWALQDYLRKFYYHIAISWWIFAAAGLLALIVAVLTVSSQAFRAATANPVKSLKSE</sequence>
<evidence type="ECO:0000256" key="5">
    <source>
        <dbReference type="ARBA" id="ARBA00023136"/>
    </source>
</evidence>